<protein>
    <submittedName>
        <fullName evidence="5">TldD/PmbA family protein</fullName>
    </submittedName>
</protein>
<feature type="domain" description="Metalloprotease TldD/E C-terminal" evidence="3">
    <location>
        <begin position="230"/>
        <end position="446"/>
    </location>
</feature>
<dbReference type="GO" id="GO:0005829">
    <property type="term" value="C:cytosol"/>
    <property type="evidence" value="ECO:0007669"/>
    <property type="project" value="TreeGrafter"/>
</dbReference>
<dbReference type="InterPro" id="IPR035068">
    <property type="entry name" value="TldD/PmbA_N"/>
</dbReference>
<comment type="similarity">
    <text evidence="1">Belongs to the peptidase U62 family.</text>
</comment>
<dbReference type="GO" id="GO:0008237">
    <property type="term" value="F:metallopeptidase activity"/>
    <property type="evidence" value="ECO:0007669"/>
    <property type="project" value="InterPro"/>
</dbReference>
<dbReference type="AlphaFoldDB" id="A0A967F178"/>
<organism evidence="5 6">
    <name type="scientific">Pelagibius litoralis</name>
    <dbReference type="NCBI Taxonomy" id="374515"/>
    <lineage>
        <taxon>Bacteria</taxon>
        <taxon>Pseudomonadati</taxon>
        <taxon>Pseudomonadota</taxon>
        <taxon>Alphaproteobacteria</taxon>
        <taxon>Rhodospirillales</taxon>
        <taxon>Rhodovibrionaceae</taxon>
        <taxon>Pelagibius</taxon>
    </lineage>
</organism>
<comment type="caution">
    <text evidence="5">The sequence shown here is derived from an EMBL/GenBank/DDBJ whole genome shotgun (WGS) entry which is preliminary data.</text>
</comment>
<name>A0A967F178_9PROT</name>
<dbReference type="RefSeq" id="WP_167228559.1">
    <property type="nucleotide sequence ID" value="NZ_JAAQPH010000019.1"/>
</dbReference>
<dbReference type="Pfam" id="PF19289">
    <property type="entry name" value="PmbA_TldD_3rd"/>
    <property type="match status" value="1"/>
</dbReference>
<evidence type="ECO:0000313" key="6">
    <source>
        <dbReference type="Proteomes" id="UP000761264"/>
    </source>
</evidence>
<evidence type="ECO:0000259" key="2">
    <source>
        <dbReference type="Pfam" id="PF01523"/>
    </source>
</evidence>
<dbReference type="InterPro" id="IPR036059">
    <property type="entry name" value="TldD/PmbA_sf"/>
</dbReference>
<dbReference type="EMBL" id="JAAQPH010000019">
    <property type="protein sequence ID" value="NIA71199.1"/>
    <property type="molecule type" value="Genomic_DNA"/>
</dbReference>
<dbReference type="InterPro" id="IPR047657">
    <property type="entry name" value="PmbA"/>
</dbReference>
<proteinExistence type="inferred from homology"/>
<evidence type="ECO:0000259" key="4">
    <source>
        <dbReference type="Pfam" id="PF19290"/>
    </source>
</evidence>
<accession>A0A967F178</accession>
<keyword evidence="6" id="KW-1185">Reference proteome</keyword>
<reference evidence="5" key="1">
    <citation type="submission" date="2020-03" db="EMBL/GenBank/DDBJ databases">
        <title>Genome of Pelagibius litoralis DSM 21314T.</title>
        <authorList>
            <person name="Wang G."/>
        </authorList>
    </citation>
    <scope>NUCLEOTIDE SEQUENCE</scope>
    <source>
        <strain evidence="5">DSM 21314</strain>
    </source>
</reference>
<dbReference type="SUPFAM" id="SSF111283">
    <property type="entry name" value="Putative modulator of DNA gyrase, PmbA/TldD"/>
    <property type="match status" value="1"/>
</dbReference>
<sequence length="447" mass="46697">MTASDDSLSLLEDLIRKAKASGADTADAVLFESISLSHAQRLGTPEKLEREESQDVGLRVMIGKRQAIVSSTDLGAASLDGLVERVVAMARAVPEDPYCGLADESDLAKTIPDLDILDPEEPPAALLIERARICEEAAMAVAGVTNSEGAEASWGRARIALVTSNGFAGTYGRSSHSMGVSVIAGEGLGMESDYEFSTAVYGSELEAPESVGRSAGERAVRRLGATKPQTEKLPIVYDPRVSNGLLRHLAGAISGPSIARGTSFLKDKLGERIFAEGITIVDDPHRPHGLSSKPFDAEGLANGKLNIIDGGVLTTWVLDLSSARQLGLKSTGHAARGTSSPPSPSTSNLYMAAGKVSPEALMADIDKGFYVTSMMGMGINGVTGDYSRGASGFRIENGKLGAPISEATVAGNLKDMFLNLTPADDLVFKYGANAPTLRIDGMTLAGA</sequence>
<evidence type="ECO:0000313" key="5">
    <source>
        <dbReference type="EMBL" id="NIA71199.1"/>
    </source>
</evidence>
<dbReference type="Proteomes" id="UP000761264">
    <property type="component" value="Unassembled WGS sequence"/>
</dbReference>
<dbReference type="Pfam" id="PF19290">
    <property type="entry name" value="PmbA_TldD_2nd"/>
    <property type="match status" value="1"/>
</dbReference>
<evidence type="ECO:0000259" key="3">
    <source>
        <dbReference type="Pfam" id="PF19289"/>
    </source>
</evidence>
<evidence type="ECO:0000256" key="1">
    <source>
        <dbReference type="ARBA" id="ARBA00005836"/>
    </source>
</evidence>
<dbReference type="InterPro" id="IPR045569">
    <property type="entry name" value="Metalloprtase-TldD/E_C"/>
</dbReference>
<dbReference type="PANTHER" id="PTHR43421:SF1">
    <property type="entry name" value="METALLOPROTEASE PMBA"/>
    <property type="match status" value="1"/>
</dbReference>
<feature type="domain" description="Metalloprotease TldD/E central" evidence="4">
    <location>
        <begin position="118"/>
        <end position="223"/>
    </location>
</feature>
<feature type="domain" description="Metalloprotease TldD/E N-terminal" evidence="2">
    <location>
        <begin position="26"/>
        <end position="90"/>
    </location>
</feature>
<dbReference type="GO" id="GO:0006508">
    <property type="term" value="P:proteolysis"/>
    <property type="evidence" value="ECO:0007669"/>
    <property type="project" value="InterPro"/>
</dbReference>
<dbReference type="InterPro" id="IPR045570">
    <property type="entry name" value="Metalloprtase-TldD/E_cen_dom"/>
</dbReference>
<dbReference type="PANTHER" id="PTHR43421">
    <property type="entry name" value="METALLOPROTEASE PMBA"/>
    <property type="match status" value="1"/>
</dbReference>
<dbReference type="Gene3D" id="3.30.2290.10">
    <property type="entry name" value="PmbA/TldD superfamily"/>
    <property type="match status" value="1"/>
</dbReference>
<dbReference type="InterPro" id="IPR002510">
    <property type="entry name" value="Metalloprtase-TldD/E_N"/>
</dbReference>
<dbReference type="Pfam" id="PF01523">
    <property type="entry name" value="PmbA_TldD_1st"/>
    <property type="match status" value="1"/>
</dbReference>
<gene>
    <name evidence="5" type="ORF">HBA54_21600</name>
</gene>